<name>M2SDF0_9SPHN</name>
<evidence type="ECO:0000256" key="1">
    <source>
        <dbReference type="SAM" id="Phobius"/>
    </source>
</evidence>
<dbReference type="PATRIC" id="fig|1234595.3.peg.1275"/>
<sequence>MKKLRFTPLLFRRVHKWAGLVIGIQFILWAVSGTAMALLDSAEVAGRAAPSPQVIGNAAETLLPPARLGIGTGTDALQLRMLAGKAVYEVRSKGSVRLLDAATGADVTVNAILARSVARTANGSEITSVTRMAEPNLESRDFSGPVWRVNFSDEVNSSVYISAITGELLVSRGDTWRIWDFFWMLHNMDYAERASFNHPLIIAAGFGVLFVSTTGFYLLFKSFRRREFRWVPFMKDDRKRIVTR</sequence>
<keyword evidence="1" id="KW-0472">Membrane</keyword>
<evidence type="ECO:0008006" key="4">
    <source>
        <dbReference type="Google" id="ProtNLM"/>
    </source>
</evidence>
<gene>
    <name evidence="2" type="ORF">C725_1271</name>
</gene>
<feature type="transmembrane region" description="Helical" evidence="1">
    <location>
        <begin position="200"/>
        <end position="220"/>
    </location>
</feature>
<dbReference type="RefSeq" id="WP_008601048.1">
    <property type="nucleotide sequence ID" value="NZ_AMRV01000003.1"/>
</dbReference>
<dbReference type="EMBL" id="AMRV01000003">
    <property type="protein sequence ID" value="EMD83370.1"/>
    <property type="molecule type" value="Genomic_DNA"/>
</dbReference>
<keyword evidence="3" id="KW-1185">Reference proteome</keyword>
<dbReference type="AlphaFoldDB" id="M2SDF0"/>
<dbReference type="InterPro" id="IPR005625">
    <property type="entry name" value="PepSY-ass_TM"/>
</dbReference>
<proteinExistence type="predicted"/>
<dbReference type="Pfam" id="PF03929">
    <property type="entry name" value="PepSY_TM"/>
    <property type="match status" value="1"/>
</dbReference>
<accession>M2SDF0</accession>
<comment type="caution">
    <text evidence="2">The sequence shown here is derived from an EMBL/GenBank/DDBJ whole genome shotgun (WGS) entry which is preliminary data.</text>
</comment>
<organism evidence="2 3">
    <name type="scientific">Pacificimonas flava</name>
    <dbReference type="NCBI Taxonomy" id="1234595"/>
    <lineage>
        <taxon>Bacteria</taxon>
        <taxon>Pseudomonadati</taxon>
        <taxon>Pseudomonadota</taxon>
        <taxon>Alphaproteobacteria</taxon>
        <taxon>Sphingomonadales</taxon>
        <taxon>Sphingosinicellaceae</taxon>
        <taxon>Pacificimonas</taxon>
    </lineage>
</organism>
<evidence type="ECO:0000313" key="3">
    <source>
        <dbReference type="Proteomes" id="UP000011717"/>
    </source>
</evidence>
<evidence type="ECO:0000313" key="2">
    <source>
        <dbReference type="EMBL" id="EMD83370.1"/>
    </source>
</evidence>
<keyword evidence="1" id="KW-1133">Transmembrane helix</keyword>
<dbReference type="OrthoDB" id="9806195at2"/>
<protein>
    <recommendedName>
        <fullName evidence="4">PepSY-associated TM helix</fullName>
    </recommendedName>
</protein>
<dbReference type="Proteomes" id="UP000011717">
    <property type="component" value="Unassembled WGS sequence"/>
</dbReference>
<keyword evidence="1" id="KW-0812">Transmembrane</keyword>
<reference evidence="2 3" key="1">
    <citation type="journal article" date="2013" name="Genome Announc.">
        <title>Draft Genome Sequence of Strain JLT2015T, Belonging to the Family Sphingomonadaceae of the Alphaproteobacteria.</title>
        <authorList>
            <person name="Tang K."/>
            <person name="Liu K."/>
            <person name="Li S."/>
            <person name="Jiao N."/>
        </authorList>
    </citation>
    <scope>NUCLEOTIDE SEQUENCE [LARGE SCALE GENOMIC DNA]</scope>
    <source>
        <strain evidence="2 3">JLT2015</strain>
    </source>
</reference>